<dbReference type="PIRSF" id="PIRSF015952">
    <property type="entry name" value="U3snoRNP11"/>
    <property type="match status" value="1"/>
</dbReference>
<feature type="region of interest" description="Disordered" evidence="7">
    <location>
        <begin position="157"/>
        <end position="176"/>
    </location>
</feature>
<sequence length="275" mass="31199">MSSLRNAVARRPHKERSQPTSRAKWGLLEKHKDYSLRAADFNQKKKKLNILTQKTKEKNPDEFSFGMLSSKNGRQGKHGSRGDENRLSHEAVQLLKTQDSGYLRSVMQRTRREVERVGKEVGMDGVLRGRREGSANGRKVVFGEDGEPVRKRARVSGASMDLENEDGDIAPLQSTIKVSETRPADLAITTKSAPKVLSRKQAEKEKDRLAQLKADRKRRKRLAELRTNKLEVLKKRQKEILAAAEQLELQRAKMGGTIGGTDKHGVKFKVRERKR</sequence>
<evidence type="ECO:0000256" key="2">
    <source>
        <dbReference type="ARBA" id="ARBA00004604"/>
    </source>
</evidence>
<dbReference type="InterPro" id="IPR007144">
    <property type="entry name" value="SSU_processome_Utp11"/>
</dbReference>
<feature type="region of interest" description="Disordered" evidence="7">
    <location>
        <begin position="255"/>
        <end position="275"/>
    </location>
</feature>
<protein>
    <recommendedName>
        <fullName evidence="6">U3 small nucleolar RNA-associated protein 11</fullName>
        <shortName evidence="6">U3 snoRNA-associated protein 11</shortName>
    </recommendedName>
</protein>
<keyword evidence="5 6" id="KW-0539">Nucleus</keyword>
<dbReference type="Proteomes" id="UP001316803">
    <property type="component" value="Unassembled WGS sequence"/>
</dbReference>
<proteinExistence type="inferred from homology"/>
<comment type="subcellular location">
    <subcellularLocation>
        <location evidence="2 6">Nucleus</location>
        <location evidence="2 6">Nucleolus</location>
    </subcellularLocation>
</comment>
<evidence type="ECO:0000256" key="5">
    <source>
        <dbReference type="ARBA" id="ARBA00023242"/>
    </source>
</evidence>
<feature type="region of interest" description="Disordered" evidence="7">
    <location>
        <begin position="1"/>
        <end position="25"/>
    </location>
</feature>
<comment type="caution">
    <text evidence="8">The sequence shown here is derived from an EMBL/GenBank/DDBJ whole genome shotgun (WGS) entry which is preliminary data.</text>
</comment>
<organism evidence="8 9">
    <name type="scientific">Knufia fluminis</name>
    <dbReference type="NCBI Taxonomy" id="191047"/>
    <lineage>
        <taxon>Eukaryota</taxon>
        <taxon>Fungi</taxon>
        <taxon>Dikarya</taxon>
        <taxon>Ascomycota</taxon>
        <taxon>Pezizomycotina</taxon>
        <taxon>Eurotiomycetes</taxon>
        <taxon>Chaetothyriomycetidae</taxon>
        <taxon>Chaetothyriales</taxon>
        <taxon>Trichomeriaceae</taxon>
        <taxon>Knufia</taxon>
    </lineage>
</organism>
<feature type="compositionally biased region" description="Basic and acidic residues" evidence="7">
    <location>
        <begin position="200"/>
        <end position="214"/>
    </location>
</feature>
<feature type="region of interest" description="Disordered" evidence="7">
    <location>
        <begin position="51"/>
        <end position="87"/>
    </location>
</feature>
<dbReference type="PANTHER" id="PTHR12838">
    <property type="entry name" value="U3 SMALL NUCLEOLAR RNA-ASSOCIATED PROTEIN 11"/>
    <property type="match status" value="1"/>
</dbReference>
<comment type="similarity">
    <text evidence="3 6">Belongs to the UTP11 family.</text>
</comment>
<evidence type="ECO:0000256" key="3">
    <source>
        <dbReference type="ARBA" id="ARBA00008105"/>
    </source>
</evidence>
<feature type="region of interest" description="Disordered" evidence="7">
    <location>
        <begin position="197"/>
        <end position="217"/>
    </location>
</feature>
<dbReference type="EMBL" id="JAKLMC020000034">
    <property type="protein sequence ID" value="KAK5949627.1"/>
    <property type="molecule type" value="Genomic_DNA"/>
</dbReference>
<keyword evidence="9" id="KW-1185">Reference proteome</keyword>
<keyword evidence="4 6" id="KW-0698">rRNA processing</keyword>
<dbReference type="AlphaFoldDB" id="A0AAN8IJ04"/>
<comment type="function">
    <text evidence="1 6">Involved in nucleolar processing of pre-18S ribosomal RNA.</text>
</comment>
<dbReference type="GO" id="GO:0006364">
    <property type="term" value="P:rRNA processing"/>
    <property type="evidence" value="ECO:0007669"/>
    <property type="project" value="UniProtKB-UniRule"/>
</dbReference>
<evidence type="ECO:0000313" key="9">
    <source>
        <dbReference type="Proteomes" id="UP001316803"/>
    </source>
</evidence>
<evidence type="ECO:0000256" key="6">
    <source>
        <dbReference type="PIRNR" id="PIRNR015952"/>
    </source>
</evidence>
<accession>A0AAN8IJ04</accession>
<dbReference type="GO" id="GO:0032040">
    <property type="term" value="C:small-subunit processome"/>
    <property type="evidence" value="ECO:0007669"/>
    <property type="project" value="UniProtKB-UniRule"/>
</dbReference>
<evidence type="ECO:0000256" key="1">
    <source>
        <dbReference type="ARBA" id="ARBA00004099"/>
    </source>
</evidence>
<name>A0AAN8IJ04_9EURO</name>
<gene>
    <name evidence="8" type="ORF">OHC33_009434</name>
</gene>
<reference evidence="8 9" key="1">
    <citation type="submission" date="2022-12" db="EMBL/GenBank/DDBJ databases">
        <title>Genomic features and morphological characterization of a novel Knufia sp. strain isolated from spacecraft assembly facility.</title>
        <authorList>
            <person name="Teixeira M."/>
            <person name="Chander A.M."/>
            <person name="Stajich J.E."/>
            <person name="Venkateswaran K."/>
        </authorList>
    </citation>
    <scope>NUCLEOTIDE SEQUENCE [LARGE SCALE GENOMIC DNA]</scope>
    <source>
        <strain evidence="8 9">FJI-L2-BK-P2</strain>
    </source>
</reference>
<feature type="compositionally biased region" description="Basic residues" evidence="7">
    <location>
        <begin position="266"/>
        <end position="275"/>
    </location>
</feature>
<comment type="subunit">
    <text evidence="6">Component of the ribosomal small subunit (SSU) processome.</text>
</comment>
<dbReference type="Pfam" id="PF03998">
    <property type="entry name" value="Utp11"/>
    <property type="match status" value="1"/>
</dbReference>
<evidence type="ECO:0000313" key="8">
    <source>
        <dbReference type="EMBL" id="KAK5949627.1"/>
    </source>
</evidence>
<dbReference type="PANTHER" id="PTHR12838:SF0">
    <property type="entry name" value="U3 SMALL NUCLEOLAR RNA-ASSOCIATED PROTEIN 11-RELATED"/>
    <property type="match status" value="1"/>
</dbReference>
<evidence type="ECO:0000256" key="4">
    <source>
        <dbReference type="ARBA" id="ARBA00022552"/>
    </source>
</evidence>
<evidence type="ECO:0000256" key="7">
    <source>
        <dbReference type="SAM" id="MobiDB-lite"/>
    </source>
</evidence>